<dbReference type="PANTHER" id="PTHR11236:SF50">
    <property type="entry name" value="AMINODEOXYCHORISMATE SYNTHASE COMPONENT 1"/>
    <property type="match status" value="1"/>
</dbReference>
<dbReference type="OrthoDB" id="9803598at2"/>
<comment type="caution">
    <text evidence="3">The sequence shown here is derived from an EMBL/GenBank/DDBJ whole genome shotgun (WGS) entry which is preliminary data.</text>
</comment>
<dbReference type="InterPro" id="IPR043132">
    <property type="entry name" value="BCAT-like_C"/>
</dbReference>
<dbReference type="InterPro" id="IPR019999">
    <property type="entry name" value="Anth_synth_I-like"/>
</dbReference>
<sequence>MRPQAPFVLLDDARPGGAPARLYRDPVRVVEAREPAEVRPALDTLRAARAQGLHAAGFLAYEAGAAFEPAAPAGAPDGPLLWFGLFERWEEGPSAMPDPAGAWIGALAPCVDHATYAEAFAQVAELIRAGDLYQANLSFRARAPVQGDPLALYAALRARAGAGWGAVVATGDATYLSFSPELFFRLEGGRLTCRPMKGTARRVAAPAQDRAAAQALAADPKQRAENLMIVDLMRNDLSRVAVAGSVAVPELFTVESYPTVHQMVSAVTAELAPDRDALDVIAAAFPCGSITGAPKVGAMQVLAKVERGPPRGLYTGSIGHLDAGGDAQFNVAIRTLTIRDGEAVLGLGSGLVADSDVDEEWDECLAKAAFLQAGERRFDLIETMAFDPEEGIVLLDHHMARLKASAVAFGFKLDRHAARNELQAATFRLRSPARVRLLLSRNGAVATETGPMPPAPPGPAEVAIVPLPVSPRDFRLRHKTTDRAFYDRARRDAGTWEVLFEDGEGRLTEGSFTSLFVPRDGRLVTPPLARGLLPGVLRASLLADGRAEEGELTRADLADGFLLGNALRGLIPARLAVARVEAAG</sequence>
<accession>A0A2A2SE71</accession>
<dbReference type="InterPro" id="IPR005802">
    <property type="entry name" value="ADC_synth_comp_1"/>
</dbReference>
<dbReference type="Gene3D" id="3.20.10.10">
    <property type="entry name" value="D-amino Acid Aminotransferase, subunit A, domain 2"/>
    <property type="match status" value="1"/>
</dbReference>
<keyword evidence="4" id="KW-1185">Reference proteome</keyword>
<dbReference type="InterPro" id="IPR005801">
    <property type="entry name" value="ADC_synthase"/>
</dbReference>
<evidence type="ECO:0000313" key="3">
    <source>
        <dbReference type="EMBL" id="PAX07557.1"/>
    </source>
</evidence>
<protein>
    <recommendedName>
        <fullName evidence="1">Probable branched-chain-amino-acid aminotransferase</fullName>
    </recommendedName>
</protein>
<evidence type="ECO:0000259" key="2">
    <source>
        <dbReference type="Pfam" id="PF00425"/>
    </source>
</evidence>
<feature type="domain" description="Chorismate-utilising enzyme C-terminal" evidence="2">
    <location>
        <begin position="113"/>
        <end position="367"/>
    </location>
</feature>
<dbReference type="GO" id="GO:0000162">
    <property type="term" value="P:L-tryptophan biosynthetic process"/>
    <property type="evidence" value="ECO:0007669"/>
    <property type="project" value="TreeGrafter"/>
</dbReference>
<dbReference type="SUPFAM" id="SSF56752">
    <property type="entry name" value="D-aminoacid aminotransferase-like PLP-dependent enzymes"/>
    <property type="match status" value="1"/>
</dbReference>
<dbReference type="GO" id="GO:0009396">
    <property type="term" value="P:folic acid-containing compound biosynthetic process"/>
    <property type="evidence" value="ECO:0007669"/>
    <property type="project" value="InterPro"/>
</dbReference>
<evidence type="ECO:0000256" key="1">
    <source>
        <dbReference type="ARBA" id="ARBA00014472"/>
    </source>
</evidence>
<dbReference type="Pfam" id="PF01063">
    <property type="entry name" value="Aminotran_4"/>
    <property type="match status" value="1"/>
</dbReference>
<dbReference type="InterPro" id="IPR015890">
    <property type="entry name" value="Chorismate_C"/>
</dbReference>
<dbReference type="Pfam" id="PF00425">
    <property type="entry name" value="Chorismate_bind"/>
    <property type="match status" value="1"/>
</dbReference>
<dbReference type="Gene3D" id="3.30.470.10">
    <property type="match status" value="1"/>
</dbReference>
<dbReference type="InterPro" id="IPR001544">
    <property type="entry name" value="Aminotrans_IV"/>
</dbReference>
<dbReference type="PANTHER" id="PTHR11236">
    <property type="entry name" value="AMINOBENZOATE/ANTHRANILATE SYNTHASE"/>
    <property type="match status" value="1"/>
</dbReference>
<dbReference type="SUPFAM" id="SSF56322">
    <property type="entry name" value="ADC synthase"/>
    <property type="match status" value="1"/>
</dbReference>
<evidence type="ECO:0000313" key="4">
    <source>
        <dbReference type="Proteomes" id="UP000218151"/>
    </source>
</evidence>
<dbReference type="PRINTS" id="PR00095">
    <property type="entry name" value="ANTSNTHASEI"/>
</dbReference>
<dbReference type="AlphaFoldDB" id="A0A2A2SE71"/>
<dbReference type="NCBIfam" id="TIGR00553">
    <property type="entry name" value="pabB"/>
    <property type="match status" value="1"/>
</dbReference>
<organism evidence="3 4">
    <name type="scientific">Sphingomonas lenta</name>
    <dbReference type="NCBI Taxonomy" id="1141887"/>
    <lineage>
        <taxon>Bacteria</taxon>
        <taxon>Pseudomonadati</taxon>
        <taxon>Pseudomonadota</taxon>
        <taxon>Alphaproteobacteria</taxon>
        <taxon>Sphingomonadales</taxon>
        <taxon>Sphingomonadaceae</taxon>
        <taxon>Sphingomonas</taxon>
    </lineage>
</organism>
<proteinExistence type="predicted"/>
<dbReference type="Proteomes" id="UP000218151">
    <property type="component" value="Unassembled WGS sequence"/>
</dbReference>
<dbReference type="InterPro" id="IPR036038">
    <property type="entry name" value="Aminotransferase-like"/>
</dbReference>
<dbReference type="GO" id="GO:0046820">
    <property type="term" value="F:4-amino-4-deoxychorismate synthase activity"/>
    <property type="evidence" value="ECO:0007669"/>
    <property type="project" value="TreeGrafter"/>
</dbReference>
<dbReference type="RefSeq" id="WP_095997799.1">
    <property type="nucleotide sequence ID" value="NZ_NSLI01000003.1"/>
</dbReference>
<dbReference type="EMBL" id="NSLI01000003">
    <property type="protein sequence ID" value="PAX07557.1"/>
    <property type="molecule type" value="Genomic_DNA"/>
</dbReference>
<dbReference type="Gene3D" id="3.60.120.10">
    <property type="entry name" value="Anthranilate synthase"/>
    <property type="match status" value="1"/>
</dbReference>
<reference evidence="4" key="1">
    <citation type="submission" date="2017-09" db="EMBL/GenBank/DDBJ databases">
        <authorList>
            <person name="Feng G."/>
            <person name="Zhu H."/>
        </authorList>
    </citation>
    <scope>NUCLEOTIDE SEQUENCE [LARGE SCALE GENOMIC DNA]</scope>
    <source>
        <strain evidence="4">1PNM-20</strain>
    </source>
</reference>
<name>A0A2A2SE71_9SPHN</name>
<dbReference type="InterPro" id="IPR043131">
    <property type="entry name" value="BCAT-like_N"/>
</dbReference>
<gene>
    <name evidence="3" type="primary">pabB</name>
    <name evidence="3" type="ORF">CKY28_07810</name>
</gene>